<feature type="transmembrane region" description="Helical" evidence="2">
    <location>
        <begin position="79"/>
        <end position="100"/>
    </location>
</feature>
<feature type="transmembrane region" description="Helical" evidence="2">
    <location>
        <begin position="121"/>
        <end position="142"/>
    </location>
</feature>
<organism evidence="3 4">
    <name type="scientific">Entomortierella chlamydospora</name>
    <dbReference type="NCBI Taxonomy" id="101097"/>
    <lineage>
        <taxon>Eukaryota</taxon>
        <taxon>Fungi</taxon>
        <taxon>Fungi incertae sedis</taxon>
        <taxon>Mucoromycota</taxon>
        <taxon>Mortierellomycotina</taxon>
        <taxon>Mortierellomycetes</taxon>
        <taxon>Mortierellales</taxon>
        <taxon>Mortierellaceae</taxon>
        <taxon>Entomortierella</taxon>
    </lineage>
</organism>
<dbReference type="OrthoDB" id="2345651at2759"/>
<evidence type="ECO:0008006" key="5">
    <source>
        <dbReference type="Google" id="ProtNLM"/>
    </source>
</evidence>
<name>A0A9P6MRC1_9FUNG</name>
<dbReference type="EMBL" id="JAAAID010001354">
    <property type="protein sequence ID" value="KAG0010367.1"/>
    <property type="molecule type" value="Genomic_DNA"/>
</dbReference>
<feature type="compositionally biased region" description="Low complexity" evidence="1">
    <location>
        <begin position="1"/>
        <end position="10"/>
    </location>
</feature>
<keyword evidence="4" id="KW-1185">Reference proteome</keyword>
<keyword evidence="2" id="KW-0812">Transmembrane</keyword>
<comment type="caution">
    <text evidence="3">The sequence shown here is derived from an EMBL/GenBank/DDBJ whole genome shotgun (WGS) entry which is preliminary data.</text>
</comment>
<accession>A0A9P6MRC1</accession>
<protein>
    <recommendedName>
        <fullName evidence="5">DUF1294 domain-containing protein</fullName>
    </recommendedName>
</protein>
<keyword evidence="2" id="KW-1133">Transmembrane helix</keyword>
<feature type="compositionally biased region" description="Basic and acidic residues" evidence="1">
    <location>
        <begin position="11"/>
        <end position="23"/>
    </location>
</feature>
<evidence type="ECO:0000256" key="2">
    <source>
        <dbReference type="SAM" id="Phobius"/>
    </source>
</evidence>
<feature type="transmembrane region" description="Helical" evidence="2">
    <location>
        <begin position="148"/>
        <end position="168"/>
    </location>
</feature>
<proteinExistence type="predicted"/>
<feature type="transmembrane region" description="Helical" evidence="2">
    <location>
        <begin position="54"/>
        <end position="73"/>
    </location>
</feature>
<evidence type="ECO:0000313" key="3">
    <source>
        <dbReference type="EMBL" id="KAG0010367.1"/>
    </source>
</evidence>
<feature type="region of interest" description="Disordered" evidence="1">
    <location>
        <begin position="1"/>
        <end position="24"/>
    </location>
</feature>
<evidence type="ECO:0000313" key="4">
    <source>
        <dbReference type="Proteomes" id="UP000703661"/>
    </source>
</evidence>
<dbReference type="AlphaFoldDB" id="A0A9P6MRC1"/>
<gene>
    <name evidence="3" type="ORF">BGZ80_001540</name>
</gene>
<reference evidence="3" key="1">
    <citation type="journal article" date="2020" name="Fungal Divers.">
        <title>Resolving the Mortierellaceae phylogeny through synthesis of multi-gene phylogenetics and phylogenomics.</title>
        <authorList>
            <person name="Vandepol N."/>
            <person name="Liber J."/>
            <person name="Desiro A."/>
            <person name="Na H."/>
            <person name="Kennedy M."/>
            <person name="Barry K."/>
            <person name="Grigoriev I.V."/>
            <person name="Miller A.N."/>
            <person name="O'Donnell K."/>
            <person name="Stajich J.E."/>
            <person name="Bonito G."/>
        </authorList>
    </citation>
    <scope>NUCLEOTIDE SEQUENCE</scope>
    <source>
        <strain evidence="3">NRRL 2769</strain>
    </source>
</reference>
<evidence type="ECO:0000256" key="1">
    <source>
        <dbReference type="SAM" id="MobiDB-lite"/>
    </source>
</evidence>
<dbReference type="Proteomes" id="UP000703661">
    <property type="component" value="Unassembled WGS sequence"/>
</dbReference>
<keyword evidence="2" id="KW-0472">Membrane</keyword>
<sequence>MAKAAKSTKPSKAEKQQRKEFKSRNPWSDTSIFAMSEEMIRNSPDAKPFEDMTYIILAIVSFFIWRLSVAVQAGHQGSIGVWTLFSFGSVAIINIWNFFLVMVFAKRRGDLGILKVGESDILRFTAISGLFGAWAAILLLRFKGESKYFLLKIFGASVFNLFWVLFYIKYYL</sequence>